<accession>A0A0X1KN35</accession>
<dbReference type="EMBL" id="CP007140">
    <property type="protein sequence ID" value="AJC72646.1"/>
    <property type="molecule type" value="Genomic_DNA"/>
</dbReference>
<dbReference type="PATRIC" id="fig|1432656.3.peg.367"/>
<reference evidence="1 2" key="1">
    <citation type="submission" date="2014-01" db="EMBL/GenBank/DDBJ databases">
        <title>Genome sequencing of Thermococcus guaymasensis.</title>
        <authorList>
            <person name="Zhang X."/>
            <person name="Alvare G."/>
            <person name="Fristensky B."/>
            <person name="Chen L."/>
            <person name="Suen T."/>
            <person name="Chen Q."/>
            <person name="Ma K."/>
        </authorList>
    </citation>
    <scope>NUCLEOTIDE SEQUENCE [LARGE SCALE GENOMIC DNA]</scope>
    <source>
        <strain evidence="1 2">DSM 11113</strain>
    </source>
</reference>
<dbReference type="KEGG" id="tgy:X802_01865"/>
<sequence length="46" mass="5166">MRKRKFQAFDFGDEVVLVPIEDGVELRGILKLDKFARKKGKDSGGA</sequence>
<dbReference type="STRING" id="1432656.X802_01865"/>
<gene>
    <name evidence="1" type="ORF">X802_01865</name>
</gene>
<dbReference type="Proteomes" id="UP000062043">
    <property type="component" value="Chromosome"/>
</dbReference>
<organism evidence="1 2">
    <name type="scientific">Thermococcus guaymasensis DSM 11113</name>
    <dbReference type="NCBI Taxonomy" id="1432656"/>
    <lineage>
        <taxon>Archaea</taxon>
        <taxon>Methanobacteriati</taxon>
        <taxon>Methanobacteriota</taxon>
        <taxon>Thermococci</taxon>
        <taxon>Thermococcales</taxon>
        <taxon>Thermococcaceae</taxon>
        <taxon>Thermococcus</taxon>
    </lineage>
</organism>
<keyword evidence="2" id="KW-1185">Reference proteome</keyword>
<name>A0A0X1KN35_9EURY</name>
<evidence type="ECO:0000313" key="1">
    <source>
        <dbReference type="EMBL" id="AJC72646.1"/>
    </source>
</evidence>
<evidence type="ECO:0000313" key="2">
    <source>
        <dbReference type="Proteomes" id="UP000062043"/>
    </source>
</evidence>
<protein>
    <submittedName>
        <fullName evidence="1">Uncharacterized protein</fullName>
    </submittedName>
</protein>
<dbReference type="AlphaFoldDB" id="A0A0X1KN35"/>
<proteinExistence type="predicted"/>